<comment type="caution">
    <text evidence="1">The sequence shown here is derived from an EMBL/GenBank/DDBJ whole genome shotgun (WGS) entry which is preliminary data.</text>
</comment>
<dbReference type="VEuPathDB" id="MicrosporidiaDB:SLOPH_1775"/>
<accession>S7W8Z0</accession>
<dbReference type="InParanoid" id="S7W8Z0"/>
<sequence length="241" mass="28868">MKNSIPDNPKDILSTTKPTIIKLSPKIKEKREFKINEKIFFEVLTKKEQKIKKERINGIFTSLEIFSFEPLVEKNVKYYKFPFTHIMKYEDNDLSQLIYQEYKKALIGAYNNLKNGNLFYLLYNKELIVFNKKTILPMKFKNLLENNDIIYREEKCGLVLEGREIALFFDVILNMKINYTQYIPFIISDVSFENSIAFKSQWVEYPPVKCKDKIKYHYKIMGYLVGDDFKEYYQHDVFSKL</sequence>
<dbReference type="OrthoDB" id="2190512at2759"/>
<evidence type="ECO:0000313" key="2">
    <source>
        <dbReference type="Proteomes" id="UP000014978"/>
    </source>
</evidence>
<reference evidence="2" key="1">
    <citation type="journal article" date="2013" name="PLoS Genet.">
        <title>The genome of Spraguea lophii and the basis of host-microsporidian interactions.</title>
        <authorList>
            <person name="Campbell S.E."/>
            <person name="Williams T.A."/>
            <person name="Yousuf A."/>
            <person name="Soanes D.M."/>
            <person name="Paszkiewicz K.H."/>
            <person name="Williams B.A.P."/>
        </authorList>
    </citation>
    <scope>NUCLEOTIDE SEQUENCE [LARGE SCALE GENOMIC DNA]</scope>
    <source>
        <strain evidence="2">42_110</strain>
    </source>
</reference>
<dbReference type="EMBL" id="ATCN01000298">
    <property type="protein sequence ID" value="EPR79336.1"/>
    <property type="molecule type" value="Genomic_DNA"/>
</dbReference>
<dbReference type="Proteomes" id="UP000014978">
    <property type="component" value="Unassembled WGS sequence"/>
</dbReference>
<dbReference type="AlphaFoldDB" id="S7W8Z0"/>
<proteinExistence type="predicted"/>
<dbReference type="InterPro" id="IPR031515">
    <property type="entry name" value="DUF5095"/>
</dbReference>
<keyword evidence="2" id="KW-1185">Reference proteome</keyword>
<name>S7W8Z0_SPRLO</name>
<dbReference type="OMA" id="PFNTNIK"/>
<gene>
    <name evidence="1" type="ORF">SLOPH_1775</name>
</gene>
<evidence type="ECO:0000313" key="1">
    <source>
        <dbReference type="EMBL" id="EPR79336.1"/>
    </source>
</evidence>
<dbReference type="HOGENOM" id="CLU_082796_0_0_1"/>
<protein>
    <submittedName>
        <fullName evidence="1">Uncharacterized protein</fullName>
    </submittedName>
</protein>
<dbReference type="Pfam" id="PF17016">
    <property type="entry name" value="DUF5095"/>
    <property type="match status" value="1"/>
</dbReference>
<organism evidence="1 2">
    <name type="scientific">Spraguea lophii (strain 42_110)</name>
    <name type="common">Microsporidian parasite</name>
    <dbReference type="NCBI Taxonomy" id="1358809"/>
    <lineage>
        <taxon>Eukaryota</taxon>
        <taxon>Fungi</taxon>
        <taxon>Fungi incertae sedis</taxon>
        <taxon>Microsporidia</taxon>
        <taxon>Spragueidae</taxon>
        <taxon>Spraguea</taxon>
    </lineage>
</organism>